<evidence type="ECO:0000313" key="5">
    <source>
        <dbReference type="EMBL" id="RXZ87149.1"/>
    </source>
</evidence>
<comment type="caution">
    <text evidence="5">The sequence shown here is derived from an EMBL/GenBank/DDBJ whole genome shotgun (WGS) entry which is preliminary data.</text>
</comment>
<reference evidence="5 6" key="1">
    <citation type="submission" date="2019-01" db="EMBL/GenBank/DDBJ databases">
        <title>Agromyces.</title>
        <authorList>
            <person name="Li J."/>
        </authorList>
    </citation>
    <scope>NUCLEOTIDE SEQUENCE [LARGE SCALE GENOMIC DNA]</scope>
    <source>
        <strain evidence="5 6">DSM 23870</strain>
    </source>
</reference>
<proteinExistence type="predicted"/>
<dbReference type="Proteomes" id="UP000581087">
    <property type="component" value="Unassembled WGS sequence"/>
</dbReference>
<dbReference type="Pfam" id="PF00583">
    <property type="entry name" value="Acetyltransf_1"/>
    <property type="match status" value="1"/>
</dbReference>
<dbReference type="EMBL" id="SDPM01000002">
    <property type="protein sequence ID" value="RXZ87149.1"/>
    <property type="molecule type" value="Genomic_DNA"/>
</dbReference>
<dbReference type="AlphaFoldDB" id="A0A4Q2M5D5"/>
<evidence type="ECO:0000256" key="1">
    <source>
        <dbReference type="ARBA" id="ARBA00022679"/>
    </source>
</evidence>
<accession>A0A4Q2M5D5</accession>
<dbReference type="SUPFAM" id="SSF55729">
    <property type="entry name" value="Acyl-CoA N-acyltransferases (Nat)"/>
    <property type="match status" value="1"/>
</dbReference>
<gene>
    <name evidence="4" type="ORF">BJ972_000989</name>
    <name evidence="5" type="ORF">ESP50_04270</name>
</gene>
<dbReference type="Proteomes" id="UP000292686">
    <property type="component" value="Unassembled WGS sequence"/>
</dbReference>
<evidence type="ECO:0000259" key="3">
    <source>
        <dbReference type="PROSITE" id="PS51186"/>
    </source>
</evidence>
<dbReference type="EMBL" id="JACCBI010000001">
    <property type="protein sequence ID" value="NYD66470.1"/>
    <property type="molecule type" value="Genomic_DNA"/>
</dbReference>
<evidence type="ECO:0000256" key="2">
    <source>
        <dbReference type="ARBA" id="ARBA00023315"/>
    </source>
</evidence>
<dbReference type="PANTHER" id="PTHR43877">
    <property type="entry name" value="AMINOALKYLPHOSPHONATE N-ACETYLTRANSFERASE-RELATED-RELATED"/>
    <property type="match status" value="1"/>
</dbReference>
<dbReference type="Gene3D" id="3.40.630.30">
    <property type="match status" value="1"/>
</dbReference>
<sequence length="163" mass="17609">MSEFTVRSATPDDGQFLAEMVVEAANWRPAPARPRVTVLADPNYAHYLSGWQRPADRGVVATDASGESIGAAWYRLFPANAPAHGFVSVGVPELIIGVRHIWRAQGVGRALLRELVGEARRAGHSRLALSVEQGNFAAALYRSEGFDVVSGAGVRETMVLNLR</sequence>
<dbReference type="PROSITE" id="PS51186">
    <property type="entry name" value="GNAT"/>
    <property type="match status" value="1"/>
</dbReference>
<keyword evidence="1 5" id="KW-0808">Transferase</keyword>
<organism evidence="5 6">
    <name type="scientific">Agromyces atrinae</name>
    <dbReference type="NCBI Taxonomy" id="592376"/>
    <lineage>
        <taxon>Bacteria</taxon>
        <taxon>Bacillati</taxon>
        <taxon>Actinomycetota</taxon>
        <taxon>Actinomycetes</taxon>
        <taxon>Micrococcales</taxon>
        <taxon>Microbacteriaceae</taxon>
        <taxon>Agromyces</taxon>
    </lineage>
</organism>
<evidence type="ECO:0000313" key="7">
    <source>
        <dbReference type="Proteomes" id="UP000581087"/>
    </source>
</evidence>
<dbReference type="InterPro" id="IPR016181">
    <property type="entry name" value="Acyl_CoA_acyltransferase"/>
</dbReference>
<dbReference type="RefSeq" id="WP_129172724.1">
    <property type="nucleotide sequence ID" value="NZ_JACCBI010000001.1"/>
</dbReference>
<dbReference type="CDD" id="cd04301">
    <property type="entry name" value="NAT_SF"/>
    <property type="match status" value="1"/>
</dbReference>
<evidence type="ECO:0000313" key="6">
    <source>
        <dbReference type="Proteomes" id="UP000292686"/>
    </source>
</evidence>
<feature type="domain" description="N-acetyltransferase" evidence="3">
    <location>
        <begin position="4"/>
        <end position="163"/>
    </location>
</feature>
<reference evidence="4 7" key="2">
    <citation type="submission" date="2020-07" db="EMBL/GenBank/DDBJ databases">
        <title>Sequencing the genomes of 1000 actinobacteria strains.</title>
        <authorList>
            <person name="Klenk H.-P."/>
        </authorList>
    </citation>
    <scope>NUCLEOTIDE SEQUENCE [LARGE SCALE GENOMIC DNA]</scope>
    <source>
        <strain evidence="4 7">DSM 23870</strain>
    </source>
</reference>
<dbReference type="InterPro" id="IPR050832">
    <property type="entry name" value="Bact_Acetyltransf"/>
</dbReference>
<name>A0A4Q2M5D5_9MICO</name>
<dbReference type="GO" id="GO:0016747">
    <property type="term" value="F:acyltransferase activity, transferring groups other than amino-acyl groups"/>
    <property type="evidence" value="ECO:0007669"/>
    <property type="project" value="InterPro"/>
</dbReference>
<keyword evidence="6" id="KW-1185">Reference proteome</keyword>
<keyword evidence="2" id="KW-0012">Acyltransferase</keyword>
<dbReference type="InterPro" id="IPR000182">
    <property type="entry name" value="GNAT_dom"/>
</dbReference>
<protein>
    <submittedName>
        <fullName evidence="5">GNAT family N-acetyltransferase</fullName>
    </submittedName>
    <submittedName>
        <fullName evidence="4">GNAT superfamily N-acetyltransferase</fullName>
    </submittedName>
</protein>
<evidence type="ECO:0000313" key="4">
    <source>
        <dbReference type="EMBL" id="NYD66470.1"/>
    </source>
</evidence>
<dbReference type="OrthoDB" id="9790865at2"/>